<comment type="subcellular location">
    <subcellularLocation>
        <location evidence="1">Cell membrane</location>
        <topology evidence="1">Multi-pass membrane protein</topology>
    </subcellularLocation>
</comment>
<evidence type="ECO:0000256" key="1">
    <source>
        <dbReference type="ARBA" id="ARBA00004651"/>
    </source>
</evidence>
<keyword evidence="7 10" id="KW-0472">Membrane</keyword>
<keyword evidence="2" id="KW-0813">Transport</keyword>
<dbReference type="AlphaFoldDB" id="A0A242M2U0"/>
<feature type="transmembrane region" description="Helical" evidence="10">
    <location>
        <begin position="42"/>
        <end position="65"/>
    </location>
</feature>
<evidence type="ECO:0000313" key="11">
    <source>
        <dbReference type="EMBL" id="OTP65422.1"/>
    </source>
</evidence>
<organism evidence="11 12">
    <name type="scientific">Caballeronia sordidicola</name>
    <name type="common">Burkholderia sordidicola</name>
    <dbReference type="NCBI Taxonomy" id="196367"/>
    <lineage>
        <taxon>Bacteria</taxon>
        <taxon>Pseudomonadati</taxon>
        <taxon>Pseudomonadota</taxon>
        <taxon>Betaproteobacteria</taxon>
        <taxon>Burkholderiales</taxon>
        <taxon>Burkholderiaceae</taxon>
        <taxon>Caballeronia</taxon>
    </lineage>
</organism>
<comment type="function">
    <text evidence="8">Responsible for the transport of dicarboxylates such as succinate, fumarate, and malate from the periplasm across the membrane.</text>
</comment>
<evidence type="ECO:0000256" key="9">
    <source>
        <dbReference type="SAM" id="MobiDB-lite"/>
    </source>
</evidence>
<evidence type="ECO:0000256" key="8">
    <source>
        <dbReference type="ARBA" id="ARBA00053346"/>
    </source>
</evidence>
<evidence type="ECO:0000256" key="5">
    <source>
        <dbReference type="ARBA" id="ARBA00022847"/>
    </source>
</evidence>
<dbReference type="SUPFAM" id="SSF118215">
    <property type="entry name" value="Proton glutamate symport protein"/>
    <property type="match status" value="1"/>
</dbReference>
<proteinExistence type="predicted"/>
<dbReference type="GO" id="GO:0015138">
    <property type="term" value="F:fumarate transmembrane transporter activity"/>
    <property type="evidence" value="ECO:0007669"/>
    <property type="project" value="TreeGrafter"/>
</dbReference>
<keyword evidence="5" id="KW-0769">Symport</keyword>
<feature type="transmembrane region" description="Helical" evidence="10">
    <location>
        <begin position="366"/>
        <end position="390"/>
    </location>
</feature>
<evidence type="ECO:0000256" key="10">
    <source>
        <dbReference type="SAM" id="Phobius"/>
    </source>
</evidence>
<dbReference type="PANTHER" id="PTHR42865:SF1">
    <property type="entry name" value="AEROBIC C4-DICARBOXYLATE TRANSPORT PROTEIN"/>
    <property type="match status" value="1"/>
</dbReference>
<feature type="region of interest" description="Disordered" evidence="9">
    <location>
        <begin position="1"/>
        <end position="30"/>
    </location>
</feature>
<feature type="transmembrane region" description="Helical" evidence="10">
    <location>
        <begin position="331"/>
        <end position="354"/>
    </location>
</feature>
<dbReference type="EMBL" id="NBTZ01000181">
    <property type="protein sequence ID" value="OTP65422.1"/>
    <property type="molecule type" value="Genomic_DNA"/>
</dbReference>
<dbReference type="InterPro" id="IPR036458">
    <property type="entry name" value="Na:dicarbo_symporter_sf"/>
</dbReference>
<dbReference type="GO" id="GO:0015141">
    <property type="term" value="F:succinate transmembrane transporter activity"/>
    <property type="evidence" value="ECO:0007669"/>
    <property type="project" value="TreeGrafter"/>
</dbReference>
<dbReference type="GO" id="GO:0070778">
    <property type="term" value="P:L-aspartate transmembrane transport"/>
    <property type="evidence" value="ECO:0007669"/>
    <property type="project" value="TreeGrafter"/>
</dbReference>
<feature type="transmembrane region" description="Helical" evidence="10">
    <location>
        <begin position="77"/>
        <end position="98"/>
    </location>
</feature>
<evidence type="ECO:0000313" key="12">
    <source>
        <dbReference type="Proteomes" id="UP000195221"/>
    </source>
</evidence>
<feature type="transmembrane region" description="Helical" evidence="10">
    <location>
        <begin position="222"/>
        <end position="243"/>
    </location>
</feature>
<accession>A0A242M2U0</accession>
<evidence type="ECO:0000256" key="6">
    <source>
        <dbReference type="ARBA" id="ARBA00022989"/>
    </source>
</evidence>
<feature type="compositionally biased region" description="Basic and acidic residues" evidence="9">
    <location>
        <begin position="1"/>
        <end position="13"/>
    </location>
</feature>
<gene>
    <name evidence="11" type="ORF">PAMC26577_39995</name>
</gene>
<feature type="transmembrane region" description="Helical" evidence="10">
    <location>
        <begin position="174"/>
        <end position="201"/>
    </location>
</feature>
<reference evidence="11 12" key="1">
    <citation type="submission" date="2017-03" db="EMBL/GenBank/DDBJ databases">
        <title>Genome analysis of strain PAMC 26577.</title>
        <authorList>
            <person name="Oh H.-M."/>
            <person name="Yang J.-A."/>
        </authorList>
    </citation>
    <scope>NUCLEOTIDE SEQUENCE [LARGE SCALE GENOMIC DNA]</scope>
    <source>
        <strain evidence="11 12">PAMC 26577</strain>
    </source>
</reference>
<dbReference type="PRINTS" id="PR00173">
    <property type="entry name" value="EDTRNSPORT"/>
</dbReference>
<evidence type="ECO:0000256" key="7">
    <source>
        <dbReference type="ARBA" id="ARBA00023136"/>
    </source>
</evidence>
<dbReference type="FunFam" id="1.10.3860.10:FF:000001">
    <property type="entry name" value="C4-dicarboxylate transport protein"/>
    <property type="match status" value="1"/>
</dbReference>
<evidence type="ECO:0000256" key="4">
    <source>
        <dbReference type="ARBA" id="ARBA00022692"/>
    </source>
</evidence>
<feature type="transmembrane region" description="Helical" evidence="10">
    <location>
        <begin position="249"/>
        <end position="274"/>
    </location>
</feature>
<name>A0A242M2U0_CABSO</name>
<dbReference type="PANTHER" id="PTHR42865">
    <property type="entry name" value="PROTON/GLUTAMATE-ASPARTATE SYMPORTER"/>
    <property type="match status" value="1"/>
</dbReference>
<dbReference type="GO" id="GO:0015366">
    <property type="term" value="F:malate:proton symporter activity"/>
    <property type="evidence" value="ECO:0007669"/>
    <property type="project" value="TreeGrafter"/>
</dbReference>
<keyword evidence="4 10" id="KW-0812">Transmembrane</keyword>
<dbReference type="Proteomes" id="UP000195221">
    <property type="component" value="Unassembled WGS sequence"/>
</dbReference>
<evidence type="ECO:0000256" key="3">
    <source>
        <dbReference type="ARBA" id="ARBA00022475"/>
    </source>
</evidence>
<dbReference type="Gene3D" id="1.10.3860.10">
    <property type="entry name" value="Sodium:dicarboxylate symporter"/>
    <property type="match status" value="1"/>
</dbReference>
<sequence>MFKRHDPHEKTETEMAVQTNVSHPTDSEAASAKPRQPFYARLGFQIVVGIVLGLALGFIAPHLAVQMKILGDIFLRLIKMIVAPLVFLNVVLGIAAAGDLKNVGRIGLRALIYFEIVSTIALIISMVIANLSGVGAGMHLVQSPEAAAAAHETYGKAAHVSFEHFLLTLFPDNFVGAFANGSLLQVLVISIGFGAAVLMLNTEQRASVEHALSRMSDCFFKFVDVIMKFAPLGAFGSIAFAIGSSGMSAVISLGYLLIVMYLSLAFFVVVVLGLVLRLYGFNVFRFLRYFKEEIFLLFATASSESALPRLFEKLEKLGCSRQSVGLVLPTGYAFNLDGTAVYMSLCVMFLANAYGVPLDLHQQFGLLLLMLLTSKGAATVSGGTFIVFAATVTASGLLPIEGLPILFGINRFTSQAVSICNSMGNSVATLVVAKSTGEFDESAARSEYTRVFGSSAGKVI</sequence>
<protein>
    <submittedName>
        <fullName evidence="11">Aerobic C4-dicarboxylate transporter for fumarate, L-malate, D-malate, succunate</fullName>
    </submittedName>
</protein>
<dbReference type="InterPro" id="IPR001991">
    <property type="entry name" value="Na-dicarboxylate_symporter"/>
</dbReference>
<keyword evidence="6 10" id="KW-1133">Transmembrane helix</keyword>
<dbReference type="GO" id="GO:0005886">
    <property type="term" value="C:plasma membrane"/>
    <property type="evidence" value="ECO:0007669"/>
    <property type="project" value="UniProtKB-SubCell"/>
</dbReference>
<feature type="transmembrane region" description="Helical" evidence="10">
    <location>
        <begin position="110"/>
        <end position="131"/>
    </location>
</feature>
<dbReference type="Pfam" id="PF00375">
    <property type="entry name" value="SDF"/>
    <property type="match status" value="1"/>
</dbReference>
<comment type="caution">
    <text evidence="11">The sequence shown here is derived from an EMBL/GenBank/DDBJ whole genome shotgun (WGS) entry which is preliminary data.</text>
</comment>
<keyword evidence="3" id="KW-1003">Cell membrane</keyword>
<evidence type="ECO:0000256" key="2">
    <source>
        <dbReference type="ARBA" id="ARBA00022448"/>
    </source>
</evidence>